<keyword evidence="2" id="KW-1185">Reference proteome</keyword>
<dbReference type="EMBL" id="CM004392">
    <property type="protein sequence ID" value="KAG8652583.1"/>
    <property type="molecule type" value="Genomic_DNA"/>
</dbReference>
<reference evidence="2" key="1">
    <citation type="journal article" date="2016" name="Nat. Biotechnol.">
        <title>Sequencing wild and cultivated cassava and related species reveals extensive interspecific hybridization and genetic diversity.</title>
        <authorList>
            <person name="Bredeson J.V."/>
            <person name="Lyons J.B."/>
            <person name="Prochnik S.E."/>
            <person name="Wu G.A."/>
            <person name="Ha C.M."/>
            <person name="Edsinger-Gonzales E."/>
            <person name="Grimwood J."/>
            <person name="Schmutz J."/>
            <person name="Rabbi I.Y."/>
            <person name="Egesi C."/>
            <person name="Nauluvula P."/>
            <person name="Lebot V."/>
            <person name="Ndunguru J."/>
            <person name="Mkamilo G."/>
            <person name="Bart R.S."/>
            <person name="Setter T.L."/>
            <person name="Gleadow R.M."/>
            <person name="Kulakow P."/>
            <person name="Ferguson M.E."/>
            <person name="Rounsley S."/>
            <person name="Rokhsar D.S."/>
        </authorList>
    </citation>
    <scope>NUCLEOTIDE SEQUENCE [LARGE SCALE GENOMIC DNA]</scope>
    <source>
        <strain evidence="2">cv. AM560-2</strain>
    </source>
</reference>
<comment type="caution">
    <text evidence="1">The sequence shown here is derived from an EMBL/GenBank/DDBJ whole genome shotgun (WGS) entry which is preliminary data.</text>
</comment>
<gene>
    <name evidence="1" type="ORF">MANES_06G108750v8</name>
</gene>
<protein>
    <submittedName>
        <fullName evidence="1">Uncharacterized protein</fullName>
    </submittedName>
</protein>
<organism evidence="1 2">
    <name type="scientific">Manihot esculenta</name>
    <name type="common">Cassava</name>
    <name type="synonym">Jatropha manihot</name>
    <dbReference type="NCBI Taxonomy" id="3983"/>
    <lineage>
        <taxon>Eukaryota</taxon>
        <taxon>Viridiplantae</taxon>
        <taxon>Streptophyta</taxon>
        <taxon>Embryophyta</taxon>
        <taxon>Tracheophyta</taxon>
        <taxon>Spermatophyta</taxon>
        <taxon>Magnoliopsida</taxon>
        <taxon>eudicotyledons</taxon>
        <taxon>Gunneridae</taxon>
        <taxon>Pentapetalae</taxon>
        <taxon>rosids</taxon>
        <taxon>fabids</taxon>
        <taxon>Malpighiales</taxon>
        <taxon>Euphorbiaceae</taxon>
        <taxon>Crotonoideae</taxon>
        <taxon>Manihoteae</taxon>
        <taxon>Manihot</taxon>
    </lineage>
</organism>
<accession>A0ACB7HLB6</accession>
<name>A0ACB7HLB6_MANES</name>
<dbReference type="Proteomes" id="UP000091857">
    <property type="component" value="Chromosome 6"/>
</dbReference>
<sequence length="47" mass="5124">MIHVSCVEECPVRGSRVAFSICRDSLGQTSFSTTIQITCEASFDTLP</sequence>
<proteinExistence type="predicted"/>
<evidence type="ECO:0000313" key="1">
    <source>
        <dbReference type="EMBL" id="KAG8652583.1"/>
    </source>
</evidence>
<evidence type="ECO:0000313" key="2">
    <source>
        <dbReference type="Proteomes" id="UP000091857"/>
    </source>
</evidence>